<reference evidence="6 7" key="1">
    <citation type="submission" date="2015-12" db="EMBL/GenBank/DDBJ databases">
        <authorList>
            <person name="Shamseldin A."/>
            <person name="Moawad H."/>
            <person name="Abd El-Rahim W.M."/>
            <person name="Sadowsky M.J."/>
        </authorList>
    </citation>
    <scope>NUCLEOTIDE SEQUENCE [LARGE SCALE GENOMIC DNA]</scope>
    <source>
        <strain evidence="6 7">Ar51</strain>
    </source>
</reference>
<name>A0A0U3PMU4_9MICC</name>
<dbReference type="PANTHER" id="PTHR42738">
    <property type="entry name" value="HYDROXYMETHYLGLUTARYL-COA LYASE"/>
    <property type="match status" value="1"/>
</dbReference>
<dbReference type="InterPro" id="IPR043594">
    <property type="entry name" value="HMGL"/>
</dbReference>
<dbReference type="PROSITE" id="PS50991">
    <property type="entry name" value="PYR_CT"/>
    <property type="match status" value="1"/>
</dbReference>
<evidence type="ECO:0000256" key="2">
    <source>
        <dbReference type="ARBA" id="ARBA00022723"/>
    </source>
</evidence>
<dbReference type="GO" id="GO:0006552">
    <property type="term" value="P:L-leucine catabolic process"/>
    <property type="evidence" value="ECO:0007669"/>
    <property type="project" value="TreeGrafter"/>
</dbReference>
<dbReference type="Pfam" id="PF00682">
    <property type="entry name" value="HMGL-like"/>
    <property type="match status" value="1"/>
</dbReference>
<dbReference type="Gene3D" id="3.20.20.70">
    <property type="entry name" value="Aldolase class I"/>
    <property type="match status" value="1"/>
</dbReference>
<protein>
    <submittedName>
        <fullName evidence="6">Citramalate synthase</fullName>
    </submittedName>
</protein>
<evidence type="ECO:0000313" key="6">
    <source>
        <dbReference type="EMBL" id="ALV43688.1"/>
    </source>
</evidence>
<proteinExistence type="inferred from homology"/>
<feature type="region of interest" description="Disordered" evidence="4">
    <location>
        <begin position="336"/>
        <end position="364"/>
    </location>
</feature>
<dbReference type="AlphaFoldDB" id="A0A0U3PMU4"/>
<comment type="similarity">
    <text evidence="1">Belongs to the HMG-CoA lyase family.</text>
</comment>
<feature type="domain" description="Pyruvate carboxyltransferase" evidence="5">
    <location>
        <begin position="1"/>
        <end position="281"/>
    </location>
</feature>
<keyword evidence="2" id="KW-0479">Metal-binding</keyword>
<dbReference type="GO" id="GO:0004419">
    <property type="term" value="F:hydroxymethylglutaryl-CoA lyase activity"/>
    <property type="evidence" value="ECO:0007669"/>
    <property type="project" value="TreeGrafter"/>
</dbReference>
<evidence type="ECO:0000256" key="3">
    <source>
        <dbReference type="ARBA" id="ARBA00023239"/>
    </source>
</evidence>
<dbReference type="PANTHER" id="PTHR42738:SF7">
    <property type="entry name" value="HYDROXYMETHYLGLUTARYL-COA LYASE"/>
    <property type="match status" value="1"/>
</dbReference>
<dbReference type="KEGG" id="psul:AU252_01285"/>
<organism evidence="6">
    <name type="scientific">Pseudarthrobacter sulfonivorans</name>
    <dbReference type="NCBI Taxonomy" id="121292"/>
    <lineage>
        <taxon>Bacteria</taxon>
        <taxon>Bacillati</taxon>
        <taxon>Actinomycetota</taxon>
        <taxon>Actinomycetes</taxon>
        <taxon>Micrococcales</taxon>
        <taxon>Micrococcaceae</taxon>
        <taxon>Pseudarthrobacter</taxon>
    </lineage>
</organism>
<dbReference type="Proteomes" id="UP000065151">
    <property type="component" value="Chromosome"/>
</dbReference>
<gene>
    <name evidence="6" type="ORF">AU252_01285</name>
</gene>
<dbReference type="EMBL" id="CP013747">
    <property type="protein sequence ID" value="ALV43688.1"/>
    <property type="molecule type" value="Genomic_DNA"/>
</dbReference>
<dbReference type="SUPFAM" id="SSF51569">
    <property type="entry name" value="Aldolase"/>
    <property type="match status" value="1"/>
</dbReference>
<dbReference type="STRING" id="121292.AU252_01285"/>
<evidence type="ECO:0000259" key="5">
    <source>
        <dbReference type="PROSITE" id="PS50991"/>
    </source>
</evidence>
<evidence type="ECO:0000256" key="1">
    <source>
        <dbReference type="ARBA" id="ARBA00009405"/>
    </source>
</evidence>
<accession>A0A0U3PMU4</accession>
<evidence type="ECO:0000256" key="4">
    <source>
        <dbReference type="SAM" id="MobiDB-lite"/>
    </source>
</evidence>
<sequence length="364" mass="39920">MREGMQIESAEIRLEDKVRLLEALSQTGLKYIVAGSFVSPRWTPQMAEVDALLDKFTPVPGVNYSALALNSRGAERAQVHTPPLSPGDGLPRTFVHVCDVFVRRNANRSQADEISSWPDTVQRAVAEGKIEAGIGINAAWGSNWLGEFSLSERMDLLEKQHRLWTAAGIRVAEVVIGDPMGWNMPDAVEEQLLAIRSTWPEITRFHLHLHNQRGTAPISIYAALRTLTEECELILDTTVGGIGGCPYCGNGRATGMMPTEDLVDLLHELGIETGVDLDALIEVVILTEEIIGHPTDTHVARTGPRPRGERLYAMDMPFVETFEQAQHFRVGPSAYAGAPSPWKSVITSPSRDRLGLQQDKAGAS</sequence>
<dbReference type="InterPro" id="IPR000891">
    <property type="entry name" value="PYR_CT"/>
</dbReference>
<dbReference type="InterPro" id="IPR013785">
    <property type="entry name" value="Aldolase_TIM"/>
</dbReference>
<dbReference type="GO" id="GO:0046951">
    <property type="term" value="P:ketone body biosynthetic process"/>
    <property type="evidence" value="ECO:0007669"/>
    <property type="project" value="TreeGrafter"/>
</dbReference>
<evidence type="ECO:0000313" key="7">
    <source>
        <dbReference type="Proteomes" id="UP000065151"/>
    </source>
</evidence>
<dbReference type="GO" id="GO:0046872">
    <property type="term" value="F:metal ion binding"/>
    <property type="evidence" value="ECO:0007669"/>
    <property type="project" value="UniProtKB-KW"/>
</dbReference>
<keyword evidence="3" id="KW-0456">Lyase</keyword>